<comment type="caution">
    <text evidence="1">The sequence shown here is derived from an EMBL/GenBank/DDBJ whole genome shotgun (WGS) entry which is preliminary data.</text>
</comment>
<evidence type="ECO:0000313" key="2">
    <source>
        <dbReference type="Proteomes" id="UP000664034"/>
    </source>
</evidence>
<keyword evidence="2" id="KW-1185">Reference proteome</keyword>
<accession>A0A939GGL7</accession>
<reference evidence="1" key="1">
    <citation type="submission" date="2021-03" db="EMBL/GenBank/DDBJ databases">
        <title>Fibrella sp. HMF5335 genome sequencing and assembly.</title>
        <authorList>
            <person name="Kang H."/>
            <person name="Kim H."/>
            <person name="Bae S."/>
            <person name="Joh K."/>
        </authorList>
    </citation>
    <scope>NUCLEOTIDE SEQUENCE</scope>
    <source>
        <strain evidence="1">HMF5335</strain>
    </source>
</reference>
<sequence>MKAMILNQRDCELTSLGRIIIQIKTYRQTHIGKEACVKEPALDNYLHEHLSASDWKLWLKLHVTPDAYNM</sequence>
<evidence type="ECO:0000313" key="1">
    <source>
        <dbReference type="EMBL" id="MBO0936396.1"/>
    </source>
</evidence>
<gene>
    <name evidence="1" type="ORF">J2I47_07530</name>
</gene>
<proteinExistence type="predicted"/>
<dbReference type="EMBL" id="JAFMYV010000003">
    <property type="protein sequence ID" value="MBO0936396.1"/>
    <property type="molecule type" value="Genomic_DNA"/>
</dbReference>
<protein>
    <submittedName>
        <fullName evidence="1">Uncharacterized protein</fullName>
    </submittedName>
</protein>
<name>A0A939GGL7_9BACT</name>
<dbReference type="RefSeq" id="WP_207363962.1">
    <property type="nucleotide sequence ID" value="NZ_JAFMYV010000003.1"/>
</dbReference>
<organism evidence="1 2">
    <name type="scientific">Fibrella rubiginis</name>
    <dbReference type="NCBI Taxonomy" id="2817060"/>
    <lineage>
        <taxon>Bacteria</taxon>
        <taxon>Pseudomonadati</taxon>
        <taxon>Bacteroidota</taxon>
        <taxon>Cytophagia</taxon>
        <taxon>Cytophagales</taxon>
        <taxon>Spirosomataceae</taxon>
        <taxon>Fibrella</taxon>
    </lineage>
</organism>
<dbReference type="Proteomes" id="UP000664034">
    <property type="component" value="Unassembled WGS sequence"/>
</dbReference>
<dbReference type="AlphaFoldDB" id="A0A939GGL7"/>